<evidence type="ECO:0000256" key="2">
    <source>
        <dbReference type="SAM" id="SignalP"/>
    </source>
</evidence>
<dbReference type="InterPro" id="IPR050491">
    <property type="entry name" value="AmpC-like"/>
</dbReference>
<dbReference type="InterPro" id="IPR012338">
    <property type="entry name" value="Beta-lactam/transpept-like"/>
</dbReference>
<keyword evidence="4" id="KW-0378">Hydrolase</keyword>
<reference evidence="4 5" key="1">
    <citation type="submission" date="2018-09" db="EMBL/GenBank/DDBJ databases">
        <title>Comparative genomics of Leucobacter spp.</title>
        <authorList>
            <person name="Reis A.C."/>
            <person name="Kolvenbach B.A."/>
            <person name="Corvini P.F.X."/>
            <person name="Nunes O.C."/>
        </authorList>
    </citation>
    <scope>NUCLEOTIDE SEQUENCE [LARGE SCALE GENOMIC DNA]</scope>
    <source>
        <strain evidence="4 5">TAN 31504</strain>
    </source>
</reference>
<dbReference type="RefSeq" id="WP_202345556.1">
    <property type="nucleotide sequence ID" value="NZ_BAAAPI010000012.1"/>
</dbReference>
<feature type="region of interest" description="Disordered" evidence="1">
    <location>
        <begin position="306"/>
        <end position="329"/>
    </location>
</feature>
<dbReference type="InterPro" id="IPR001466">
    <property type="entry name" value="Beta-lactam-related"/>
</dbReference>
<dbReference type="PANTHER" id="PTHR46825">
    <property type="entry name" value="D-ALANYL-D-ALANINE-CARBOXYPEPTIDASE/ENDOPEPTIDASE AMPH"/>
    <property type="match status" value="1"/>
</dbReference>
<keyword evidence="2" id="KW-0732">Signal</keyword>
<feature type="chain" id="PRO_5047132029" evidence="2">
    <location>
        <begin position="31"/>
        <end position="418"/>
    </location>
</feature>
<dbReference type="Pfam" id="PF00144">
    <property type="entry name" value="Beta-lactamase"/>
    <property type="match status" value="1"/>
</dbReference>
<dbReference type="Proteomes" id="UP001645859">
    <property type="component" value="Unassembled WGS sequence"/>
</dbReference>
<gene>
    <name evidence="4" type="ORF">D3230_13470</name>
</gene>
<evidence type="ECO:0000256" key="1">
    <source>
        <dbReference type="SAM" id="MobiDB-lite"/>
    </source>
</evidence>
<dbReference type="PROSITE" id="PS51257">
    <property type="entry name" value="PROKAR_LIPOPROTEIN"/>
    <property type="match status" value="1"/>
</dbReference>
<dbReference type="Gene3D" id="3.40.710.10">
    <property type="entry name" value="DD-peptidase/beta-lactamase superfamily"/>
    <property type="match status" value="1"/>
</dbReference>
<dbReference type="GO" id="GO:0016787">
    <property type="term" value="F:hydrolase activity"/>
    <property type="evidence" value="ECO:0007669"/>
    <property type="project" value="UniProtKB-KW"/>
</dbReference>
<keyword evidence="5" id="KW-1185">Reference proteome</keyword>
<protein>
    <submittedName>
        <fullName evidence="4">Class A beta-lactamase-related serine hydrolase</fullName>
    </submittedName>
</protein>
<evidence type="ECO:0000259" key="3">
    <source>
        <dbReference type="Pfam" id="PF00144"/>
    </source>
</evidence>
<evidence type="ECO:0000313" key="5">
    <source>
        <dbReference type="Proteomes" id="UP001645859"/>
    </source>
</evidence>
<dbReference type="EMBL" id="QYAC01000007">
    <property type="protein sequence ID" value="MBL3680289.1"/>
    <property type="molecule type" value="Genomic_DNA"/>
</dbReference>
<accession>A0ABS1SIA2</accession>
<feature type="signal peptide" evidence="2">
    <location>
        <begin position="1"/>
        <end position="30"/>
    </location>
</feature>
<organism evidence="4 5">
    <name type="scientific">Leucobacter chromiireducens subsp. solipictus</name>
    <dbReference type="NCBI Taxonomy" id="398235"/>
    <lineage>
        <taxon>Bacteria</taxon>
        <taxon>Bacillati</taxon>
        <taxon>Actinomycetota</taxon>
        <taxon>Actinomycetes</taxon>
        <taxon>Micrococcales</taxon>
        <taxon>Microbacteriaceae</taxon>
        <taxon>Leucobacter</taxon>
    </lineage>
</organism>
<name>A0ABS1SIA2_9MICO</name>
<dbReference type="PANTHER" id="PTHR46825:SF7">
    <property type="entry name" value="D-ALANYL-D-ALANINE CARBOXYPEPTIDASE"/>
    <property type="match status" value="1"/>
</dbReference>
<comment type="caution">
    <text evidence="4">The sequence shown here is derived from an EMBL/GenBank/DDBJ whole genome shotgun (WGS) entry which is preliminary data.</text>
</comment>
<dbReference type="SUPFAM" id="SSF56601">
    <property type="entry name" value="beta-lactamase/transpeptidase-like"/>
    <property type="match status" value="1"/>
</dbReference>
<sequence length="418" mass="43323">MIPKRAHRVRAAVVGLVAVAALGLSGCTSGGLGSAPGDVNSVDEGLASGIDGAIETALALSGSTEAVVGVWSTDGGEYVRGYGSESVSGASRIRGAQATQPVMCALLLDLVDQGRVELDREISEDLTRQSGIEGITYRQLCDHRSGIADFKGPFGDLFANNPTRPWPEQELIAQGLAHSPKSWPGKDFHQSDTNAILLARVLKVETGRDIDELLAESVFEPTKMGSTYYPSMQATTVAGATMTGLSYPMSGGAPVCEAGPVEVAEVSPSMLAGAGATVTTVTDLRNFYAKYLDGGFGGEAGAITTEFQPTKNPARDENGEPTEDPDTAGRQWAFGMEKIGPLYGRAGSMTGTLTAAYHDPASGYSVVVSLNNSSAGAEFVKRLAQQLAAVSAAAGAAPEMPWTAEDRAAAVAEKAICQ</sequence>
<proteinExistence type="predicted"/>
<feature type="domain" description="Beta-lactamase-related" evidence="3">
    <location>
        <begin position="71"/>
        <end position="386"/>
    </location>
</feature>
<evidence type="ECO:0000313" key="4">
    <source>
        <dbReference type="EMBL" id="MBL3680289.1"/>
    </source>
</evidence>